<dbReference type="InterPro" id="IPR045851">
    <property type="entry name" value="AMP-bd_C_sf"/>
</dbReference>
<dbReference type="Proteomes" id="UP001215503">
    <property type="component" value="Unassembled WGS sequence"/>
</dbReference>
<keyword evidence="5" id="KW-1185">Reference proteome</keyword>
<protein>
    <submittedName>
        <fullName evidence="4">AMP-binding protein</fullName>
    </submittedName>
</protein>
<feature type="transmembrane region" description="Helical" evidence="1">
    <location>
        <begin position="97"/>
        <end position="114"/>
    </location>
</feature>
<accession>A0ABT5YQB9</accession>
<dbReference type="PROSITE" id="PS00455">
    <property type="entry name" value="AMP_BINDING"/>
    <property type="match status" value="1"/>
</dbReference>
<name>A0ABT5YQB9_9PROT</name>
<dbReference type="InterPro" id="IPR000873">
    <property type="entry name" value="AMP-dep_synth/lig_dom"/>
</dbReference>
<dbReference type="InterPro" id="IPR042099">
    <property type="entry name" value="ANL_N_sf"/>
</dbReference>
<dbReference type="PANTHER" id="PTHR43201:SF32">
    <property type="entry name" value="2-SUCCINYLBENZOATE--COA LIGASE, CHLOROPLASTIC_PEROXISOMAL"/>
    <property type="match status" value="1"/>
</dbReference>
<evidence type="ECO:0000259" key="2">
    <source>
        <dbReference type="Pfam" id="PF00501"/>
    </source>
</evidence>
<sequence length="523" mass="56300">MISASLRKAGTGLSQEAAREVEWLEACLADWRAACFPELILSGKAEPEHLAVVHGDRKWSHGALAQAVRGAARTLAGRHGVQPGDRVVMMMENSDRFIIAYLAIHLAGAVAVPFNTKLRRREIDYQITDCQPSLLISDAPLESALAQIRPEALLDVLPAEVDLPRVEPDAPATIFYTSGTTGAAKGVIHSHRTLIAGAFQNCRGWGYEMPGSVTLAMTPLFHIAAHSWFYPVLAIGGTLIVESFKTEVALDLIERHRVDGFGAVPAMLLMMLEHPDRAAFDLSSVRNIRFGASSMPPERIAELREAFPNAGLFHGMGQTESGGTISVLPDAFALRKLGSAGGPIPGVAVKIVDEAGACVPRGTAGEVLAQGPHVMVSYLNKPESSAETLAAGWLHTGDIGVMDEDGMITLVDRKKDMIVRGGENIYSTEVEHQLLLHEAVRECAIVGLPDRLLQEVVGAVIVTDDEADEALRASLLDFAGERLAPFKIPTRWFCTDVLPRTATGKIQKQAIREAAARGALPEF</sequence>
<dbReference type="Gene3D" id="3.30.300.30">
    <property type="match status" value="1"/>
</dbReference>
<dbReference type="RefSeq" id="WP_275823866.1">
    <property type="nucleotide sequence ID" value="NZ_JARHUD010000009.1"/>
</dbReference>
<evidence type="ECO:0000259" key="3">
    <source>
        <dbReference type="Pfam" id="PF13193"/>
    </source>
</evidence>
<feature type="domain" description="AMP-binding enzyme C-terminal" evidence="3">
    <location>
        <begin position="429"/>
        <end position="505"/>
    </location>
</feature>
<proteinExistence type="predicted"/>
<feature type="domain" description="AMP-dependent synthetase/ligase" evidence="2">
    <location>
        <begin position="44"/>
        <end position="379"/>
    </location>
</feature>
<keyword evidence="1" id="KW-0472">Membrane</keyword>
<dbReference type="InterPro" id="IPR025110">
    <property type="entry name" value="AMP-bd_C"/>
</dbReference>
<gene>
    <name evidence="4" type="ORF">P2G67_14020</name>
</gene>
<dbReference type="Pfam" id="PF13193">
    <property type="entry name" value="AMP-binding_C"/>
    <property type="match status" value="1"/>
</dbReference>
<comment type="caution">
    <text evidence="4">The sequence shown here is derived from an EMBL/GenBank/DDBJ whole genome shotgun (WGS) entry which is preliminary data.</text>
</comment>
<dbReference type="Gene3D" id="3.40.50.12780">
    <property type="entry name" value="N-terminal domain of ligase-like"/>
    <property type="match status" value="1"/>
</dbReference>
<dbReference type="EMBL" id="JARHUD010000009">
    <property type="protein sequence ID" value="MDF2097094.1"/>
    <property type="molecule type" value="Genomic_DNA"/>
</dbReference>
<dbReference type="Pfam" id="PF00501">
    <property type="entry name" value="AMP-binding"/>
    <property type="match status" value="1"/>
</dbReference>
<keyword evidence="1" id="KW-1133">Transmembrane helix</keyword>
<keyword evidence="1" id="KW-0812">Transmembrane</keyword>
<dbReference type="PANTHER" id="PTHR43201">
    <property type="entry name" value="ACYL-COA SYNTHETASE"/>
    <property type="match status" value="1"/>
</dbReference>
<reference evidence="4 5" key="1">
    <citation type="submission" date="2023-03" db="EMBL/GenBank/DDBJ databases">
        <title>Fodinicurvata sp. CAU 1616 isolated from sea sendiment.</title>
        <authorList>
            <person name="Kim W."/>
        </authorList>
    </citation>
    <scope>NUCLEOTIDE SEQUENCE [LARGE SCALE GENOMIC DNA]</scope>
    <source>
        <strain evidence="4 5">CAU 1616</strain>
    </source>
</reference>
<dbReference type="SUPFAM" id="SSF56801">
    <property type="entry name" value="Acetyl-CoA synthetase-like"/>
    <property type="match status" value="1"/>
</dbReference>
<organism evidence="4 5">
    <name type="scientific">Aquibaculum arenosum</name>
    <dbReference type="NCBI Taxonomy" id="3032591"/>
    <lineage>
        <taxon>Bacteria</taxon>
        <taxon>Pseudomonadati</taxon>
        <taxon>Pseudomonadota</taxon>
        <taxon>Alphaproteobacteria</taxon>
        <taxon>Rhodospirillales</taxon>
        <taxon>Rhodovibrionaceae</taxon>
        <taxon>Aquibaculum</taxon>
    </lineage>
</organism>
<evidence type="ECO:0000313" key="5">
    <source>
        <dbReference type="Proteomes" id="UP001215503"/>
    </source>
</evidence>
<evidence type="ECO:0000313" key="4">
    <source>
        <dbReference type="EMBL" id="MDF2097094.1"/>
    </source>
</evidence>
<dbReference type="InterPro" id="IPR020845">
    <property type="entry name" value="AMP-binding_CS"/>
</dbReference>
<evidence type="ECO:0000256" key="1">
    <source>
        <dbReference type="SAM" id="Phobius"/>
    </source>
</evidence>